<accession>B8GCL4</accession>
<dbReference type="STRING" id="326427.Cagg_2175"/>
<sequence length="374" mass="40744">MHTRTWLVWLAATTAIAILSPHPLYHLLIILAVGYVFVARRDDRPLARSFPLFARAGAVIWLSYIVFAAITVGGPRGATVLFNAPAYQLPVWLGGIVLGGPITAEALAWGATRGLSLWTLLLIFGAFNALVDHHRLLRLVPRSLFHAGLAVTIAIAFAPGLVRSGQEIIAAQRARGHRFGSIRSWWALVGPLLAGSLERALQLAEALEARGYGRTLTKPSTGRMIGLLLGLSMLTTTLISWLWAGSTVLPIMAPFGGIGLALVWWSAHQLSRTVSRTTYRRERWHHHDTITCLAAIGAVIVIALLRLLKPTALVYYPFPEIIPPTFDLLIGTTILALAVPAIPMHTSAPRHARRIVADRRAARRAAQQQSAFAD</sequence>
<evidence type="ECO:0000256" key="3">
    <source>
        <dbReference type="ARBA" id="ARBA00022989"/>
    </source>
</evidence>
<dbReference type="EMBL" id="CP001337">
    <property type="protein sequence ID" value="ACL25058.1"/>
    <property type="molecule type" value="Genomic_DNA"/>
</dbReference>
<feature type="transmembrane region" description="Helical" evidence="5">
    <location>
        <begin position="115"/>
        <end position="131"/>
    </location>
</feature>
<organism evidence="6 7">
    <name type="scientific">Chloroflexus aggregans (strain MD-66 / DSM 9485)</name>
    <dbReference type="NCBI Taxonomy" id="326427"/>
    <lineage>
        <taxon>Bacteria</taxon>
        <taxon>Bacillati</taxon>
        <taxon>Chloroflexota</taxon>
        <taxon>Chloroflexia</taxon>
        <taxon>Chloroflexales</taxon>
        <taxon>Chloroflexineae</taxon>
        <taxon>Chloroflexaceae</taxon>
        <taxon>Chloroflexus</taxon>
    </lineage>
</organism>
<evidence type="ECO:0000313" key="6">
    <source>
        <dbReference type="EMBL" id="ACL25058.1"/>
    </source>
</evidence>
<name>B8GCL4_CHLAD</name>
<keyword evidence="4 5" id="KW-0472">Membrane</keyword>
<dbReference type="InterPro" id="IPR003339">
    <property type="entry name" value="ABC/ECF_trnsptr_transmembrane"/>
</dbReference>
<dbReference type="KEGG" id="cag:Cagg_2175"/>
<dbReference type="OrthoDB" id="147601at2"/>
<comment type="subcellular location">
    <subcellularLocation>
        <location evidence="1">Membrane</location>
        <topology evidence="1">Multi-pass membrane protein</topology>
    </subcellularLocation>
</comment>
<dbReference type="GO" id="GO:0005886">
    <property type="term" value="C:plasma membrane"/>
    <property type="evidence" value="ECO:0007669"/>
    <property type="project" value="UniProtKB-ARBA"/>
</dbReference>
<dbReference type="AlphaFoldDB" id="B8GCL4"/>
<dbReference type="PANTHER" id="PTHR33514:SF15">
    <property type="entry name" value="COBALT TRANSPORT PROTEIN"/>
    <property type="match status" value="1"/>
</dbReference>
<feature type="transmembrane region" description="Helical" evidence="5">
    <location>
        <begin position="249"/>
        <end position="267"/>
    </location>
</feature>
<dbReference type="Proteomes" id="UP000002508">
    <property type="component" value="Chromosome"/>
</dbReference>
<evidence type="ECO:0000256" key="5">
    <source>
        <dbReference type="SAM" id="Phobius"/>
    </source>
</evidence>
<feature type="transmembrane region" description="Helical" evidence="5">
    <location>
        <begin position="90"/>
        <end position="108"/>
    </location>
</feature>
<feature type="transmembrane region" description="Helical" evidence="5">
    <location>
        <begin position="50"/>
        <end position="70"/>
    </location>
</feature>
<dbReference type="PANTHER" id="PTHR33514">
    <property type="entry name" value="PROTEIN ABCI12, CHLOROPLASTIC"/>
    <property type="match status" value="1"/>
</dbReference>
<keyword evidence="3 5" id="KW-1133">Transmembrane helix</keyword>
<proteinExistence type="predicted"/>
<dbReference type="CDD" id="cd16914">
    <property type="entry name" value="EcfT"/>
    <property type="match status" value="1"/>
</dbReference>
<dbReference type="RefSeq" id="WP_015940916.1">
    <property type="nucleotide sequence ID" value="NC_011831.1"/>
</dbReference>
<evidence type="ECO:0000256" key="1">
    <source>
        <dbReference type="ARBA" id="ARBA00004141"/>
    </source>
</evidence>
<evidence type="ECO:0000256" key="2">
    <source>
        <dbReference type="ARBA" id="ARBA00022692"/>
    </source>
</evidence>
<feature type="transmembrane region" description="Helical" evidence="5">
    <location>
        <begin position="143"/>
        <end position="162"/>
    </location>
</feature>
<dbReference type="HOGENOM" id="CLU_033425_0_0_0"/>
<feature type="transmembrane region" description="Helical" evidence="5">
    <location>
        <begin position="328"/>
        <end position="345"/>
    </location>
</feature>
<gene>
    <name evidence="6" type="ordered locus">Cagg_2175</name>
</gene>
<dbReference type="Pfam" id="PF02361">
    <property type="entry name" value="CbiQ"/>
    <property type="match status" value="1"/>
</dbReference>
<keyword evidence="2 5" id="KW-0812">Transmembrane</keyword>
<feature type="transmembrane region" description="Helical" evidence="5">
    <location>
        <begin position="288"/>
        <end position="308"/>
    </location>
</feature>
<evidence type="ECO:0000313" key="7">
    <source>
        <dbReference type="Proteomes" id="UP000002508"/>
    </source>
</evidence>
<dbReference type="eggNOG" id="COG0619">
    <property type="taxonomic scope" value="Bacteria"/>
</dbReference>
<protein>
    <submittedName>
        <fullName evidence="6">Cobalt transport protein</fullName>
    </submittedName>
</protein>
<feature type="transmembrane region" description="Helical" evidence="5">
    <location>
        <begin position="6"/>
        <end position="38"/>
    </location>
</feature>
<keyword evidence="7" id="KW-1185">Reference proteome</keyword>
<feature type="transmembrane region" description="Helical" evidence="5">
    <location>
        <begin position="224"/>
        <end position="243"/>
    </location>
</feature>
<evidence type="ECO:0000256" key="4">
    <source>
        <dbReference type="ARBA" id="ARBA00023136"/>
    </source>
</evidence>
<reference evidence="6" key="1">
    <citation type="submission" date="2008-12" db="EMBL/GenBank/DDBJ databases">
        <title>Complete sequence of Chloroflexus aggregans DSM 9485.</title>
        <authorList>
            <consortium name="US DOE Joint Genome Institute"/>
            <person name="Lucas S."/>
            <person name="Copeland A."/>
            <person name="Lapidus A."/>
            <person name="Glavina del Rio T."/>
            <person name="Dalin E."/>
            <person name="Tice H."/>
            <person name="Pitluck S."/>
            <person name="Foster B."/>
            <person name="Larimer F."/>
            <person name="Land M."/>
            <person name="Hauser L."/>
            <person name="Kyrpides N."/>
            <person name="Mikhailova N."/>
            <person name="Bryant D."/>
            <person name="Richardson P."/>
        </authorList>
    </citation>
    <scope>NUCLEOTIDE SEQUENCE</scope>
    <source>
        <strain evidence="6">DSM 9485</strain>
    </source>
</reference>